<dbReference type="Proteomes" id="UP000789366">
    <property type="component" value="Unassembled WGS sequence"/>
</dbReference>
<feature type="non-terminal residue" evidence="1">
    <location>
        <position position="1"/>
    </location>
</feature>
<dbReference type="EMBL" id="CAJVPW010024817">
    <property type="protein sequence ID" value="CAG8706342.1"/>
    <property type="molecule type" value="Genomic_DNA"/>
</dbReference>
<name>A0ACA9PGX0_9GLOM</name>
<gene>
    <name evidence="1" type="ORF">SPELUC_LOCUS11549</name>
</gene>
<accession>A0ACA9PGX0</accession>
<proteinExistence type="predicted"/>
<sequence>LTRRVFCITTDNGTNIKKSIRLMNNIRQSACSAYMLQLSVLKGLKPVAQLIKCAKNLILFFSQSLKQTERLNNAQEKCCYTTIYQVIEDQLLDSLILLLKLFYDATTVFSGSNYPMFNLIYPTMKLLIKKFASSDSQTEDDYADLLFGPRKQISDQSQFIADTKDLSKSDIEYEYKAPKLPITSVELHNLVKATSYFSFQEYWKVLNEIGLIASFLDPQIKNLKFINDEKISRDDNFVESSNILTKLTIINNLMTDLYSNEELGSVSEESEIDHYI</sequence>
<evidence type="ECO:0000313" key="1">
    <source>
        <dbReference type="EMBL" id="CAG8706342.1"/>
    </source>
</evidence>
<evidence type="ECO:0000313" key="2">
    <source>
        <dbReference type="Proteomes" id="UP000789366"/>
    </source>
</evidence>
<keyword evidence="2" id="KW-1185">Reference proteome</keyword>
<comment type="caution">
    <text evidence="1">The sequence shown here is derived from an EMBL/GenBank/DDBJ whole genome shotgun (WGS) entry which is preliminary data.</text>
</comment>
<protein>
    <submittedName>
        <fullName evidence="1">3542_t:CDS:1</fullName>
    </submittedName>
</protein>
<organism evidence="1 2">
    <name type="scientific">Cetraspora pellucida</name>
    <dbReference type="NCBI Taxonomy" id="1433469"/>
    <lineage>
        <taxon>Eukaryota</taxon>
        <taxon>Fungi</taxon>
        <taxon>Fungi incertae sedis</taxon>
        <taxon>Mucoromycota</taxon>
        <taxon>Glomeromycotina</taxon>
        <taxon>Glomeromycetes</taxon>
        <taxon>Diversisporales</taxon>
        <taxon>Gigasporaceae</taxon>
        <taxon>Cetraspora</taxon>
    </lineage>
</organism>
<reference evidence="1" key="1">
    <citation type="submission" date="2021-06" db="EMBL/GenBank/DDBJ databases">
        <authorList>
            <person name="Kallberg Y."/>
            <person name="Tangrot J."/>
            <person name="Rosling A."/>
        </authorList>
    </citation>
    <scope>NUCLEOTIDE SEQUENCE</scope>
    <source>
        <strain evidence="1">28 12/20/2015</strain>
    </source>
</reference>